<evidence type="ECO:0000313" key="10">
    <source>
        <dbReference type="Proteomes" id="UP000193498"/>
    </source>
</evidence>
<keyword evidence="3 6" id="KW-1133">Transmembrane helix</keyword>
<keyword evidence="2 6" id="KW-0812">Transmembrane</keyword>
<dbReference type="InterPro" id="IPR036249">
    <property type="entry name" value="Thioredoxin-like_sf"/>
</dbReference>
<gene>
    <name evidence="9" type="ORF">K493DRAFT_65732</name>
</gene>
<dbReference type="GO" id="GO:0005789">
    <property type="term" value="C:endoplasmic reticulum membrane"/>
    <property type="evidence" value="ECO:0007669"/>
    <property type="project" value="UniProtKB-SubCell"/>
</dbReference>
<dbReference type="OrthoDB" id="427280at2759"/>
<evidence type="ECO:0000259" key="8">
    <source>
        <dbReference type="PROSITE" id="PS51352"/>
    </source>
</evidence>
<dbReference type="InterPro" id="IPR052250">
    <property type="entry name" value="PDI_TMX3"/>
</dbReference>
<evidence type="ECO:0000256" key="2">
    <source>
        <dbReference type="ARBA" id="ARBA00022692"/>
    </source>
</evidence>
<dbReference type="PROSITE" id="PS00194">
    <property type="entry name" value="THIOREDOXIN_1"/>
    <property type="match status" value="1"/>
</dbReference>
<dbReference type="PRINTS" id="PR00421">
    <property type="entry name" value="THIOREDOXIN"/>
</dbReference>
<accession>A0A1Y1XVG1</accession>
<evidence type="ECO:0000256" key="1">
    <source>
        <dbReference type="ARBA" id="ARBA00004389"/>
    </source>
</evidence>
<dbReference type="PANTHER" id="PTHR46426:SF1">
    <property type="entry name" value="PROTEIN DISULFIDE-ISOMERASE TMX3"/>
    <property type="match status" value="1"/>
</dbReference>
<dbReference type="PANTHER" id="PTHR46426">
    <property type="entry name" value="PROTEIN DISULFIDE-ISOMERASE TMX3"/>
    <property type="match status" value="1"/>
</dbReference>
<evidence type="ECO:0000256" key="3">
    <source>
        <dbReference type="ARBA" id="ARBA00022989"/>
    </source>
</evidence>
<dbReference type="Gene3D" id="3.40.30.10">
    <property type="entry name" value="Glutaredoxin"/>
    <property type="match status" value="3"/>
</dbReference>
<dbReference type="PROSITE" id="PS51352">
    <property type="entry name" value="THIOREDOXIN_2"/>
    <property type="match status" value="2"/>
</dbReference>
<protein>
    <submittedName>
        <fullName evidence="9">Thioredoxin-domain-containing protein</fullName>
    </submittedName>
</protein>
<comment type="caution">
    <text evidence="9">The sequence shown here is derived from an EMBL/GenBank/DDBJ whole genome shotgun (WGS) entry which is preliminary data.</text>
</comment>
<dbReference type="STRING" id="1314790.A0A1Y1XVG1"/>
<proteinExistence type="predicted"/>
<comment type="function">
    <text evidence="5">Probable disulfide isomerase, which participates in the folding of proteins containing disulfide bonds. May act as a dithiol oxidase. Acts as a regulator of endoplasmic reticulum-mitochondria contact sites via its ability to regulate redox signals.</text>
</comment>
<feature type="signal peptide" evidence="7">
    <location>
        <begin position="1"/>
        <end position="18"/>
    </location>
</feature>
<feature type="domain" description="Thioredoxin" evidence="8">
    <location>
        <begin position="10"/>
        <end position="125"/>
    </location>
</feature>
<feature type="domain" description="Thioredoxin" evidence="8">
    <location>
        <begin position="142"/>
        <end position="303"/>
    </location>
</feature>
<dbReference type="InParanoid" id="A0A1Y1XVG1"/>
<dbReference type="EMBL" id="MCFE01000424">
    <property type="protein sequence ID" value="ORX89752.1"/>
    <property type="molecule type" value="Genomic_DNA"/>
</dbReference>
<evidence type="ECO:0000256" key="5">
    <source>
        <dbReference type="ARBA" id="ARBA00045246"/>
    </source>
</evidence>
<dbReference type="InterPro" id="IPR013766">
    <property type="entry name" value="Thioredoxin_domain"/>
</dbReference>
<organism evidence="9 10">
    <name type="scientific">Basidiobolus meristosporus CBS 931.73</name>
    <dbReference type="NCBI Taxonomy" id="1314790"/>
    <lineage>
        <taxon>Eukaryota</taxon>
        <taxon>Fungi</taxon>
        <taxon>Fungi incertae sedis</taxon>
        <taxon>Zoopagomycota</taxon>
        <taxon>Entomophthoromycotina</taxon>
        <taxon>Basidiobolomycetes</taxon>
        <taxon>Basidiobolales</taxon>
        <taxon>Basidiobolaceae</taxon>
        <taxon>Basidiobolus</taxon>
    </lineage>
</organism>
<dbReference type="FunCoup" id="A0A1Y1XVG1">
    <property type="interactions" value="429"/>
</dbReference>
<comment type="subcellular location">
    <subcellularLocation>
        <location evidence="1">Endoplasmic reticulum membrane</location>
        <topology evidence="1">Single-pass membrane protein</topology>
    </subcellularLocation>
</comment>
<evidence type="ECO:0000256" key="7">
    <source>
        <dbReference type="SAM" id="SignalP"/>
    </source>
</evidence>
<sequence length="554" mass="62647">MQLLKTFLLAFGLQSISALNLTPDTYEENVSSGIWFVQFYSPYCRYCRELAPLWNELDLKLAPKVEGKDFHLARVDCIEFKEFCEQRGVTEYPTLHLFKQGEKVDQFTGVRSYDNFEQFLLPRIGNAQLVRSEDAPESVPAEQVVINAPTEQGPPINPDGEVVILDSDSFDKLTGPWFIKFFAPWCGHCKKLAPTWEELGSKLKNTINVGSVDCTDHEGICKRNEIRGYPTLKFLQDGNSISYSGPRTLEKLSDFALKASNSKIEEVNPNQLDQIKSGNVTFVYFHSETSPEEPLNTVKSVVNTLFIHSFFYTSSNPKIAEELGIRQTPALVVFKEGLRRQYENPLDDKAAVQEWITTEQFPLLTQIESQNSEALLRSPHLVVMGVLDPSSADFPQSLQQLHDSASEYYMQETTKSLEHVTFVWIDGVQWARYVSKVFSITEKSMPSVILAHLKDDTYYDADAQEVRLLVQKDGILKAISAAQNGELKGKSTLDFFSRGTKRVYVFLSPVVVFFKNYPLAIVGVLLAAIAATVYLVIRCLDDDSSTYEEHVKEE</sequence>
<keyword evidence="4 6" id="KW-0472">Membrane</keyword>
<keyword evidence="10" id="KW-1185">Reference proteome</keyword>
<evidence type="ECO:0000256" key="6">
    <source>
        <dbReference type="SAM" id="Phobius"/>
    </source>
</evidence>
<name>A0A1Y1XVG1_9FUNG</name>
<feature type="transmembrane region" description="Helical" evidence="6">
    <location>
        <begin position="517"/>
        <end position="537"/>
    </location>
</feature>
<evidence type="ECO:0000256" key="4">
    <source>
        <dbReference type="ARBA" id="ARBA00023136"/>
    </source>
</evidence>
<feature type="chain" id="PRO_5012553452" evidence="7">
    <location>
        <begin position="19"/>
        <end position="554"/>
    </location>
</feature>
<reference evidence="9 10" key="1">
    <citation type="submission" date="2016-07" db="EMBL/GenBank/DDBJ databases">
        <title>Pervasive Adenine N6-methylation of Active Genes in Fungi.</title>
        <authorList>
            <consortium name="DOE Joint Genome Institute"/>
            <person name="Mondo S.J."/>
            <person name="Dannebaum R.O."/>
            <person name="Kuo R.C."/>
            <person name="Labutti K."/>
            <person name="Haridas S."/>
            <person name="Kuo A."/>
            <person name="Salamov A."/>
            <person name="Ahrendt S.R."/>
            <person name="Lipzen A."/>
            <person name="Sullivan W."/>
            <person name="Andreopoulos W.B."/>
            <person name="Clum A."/>
            <person name="Lindquist E."/>
            <person name="Daum C."/>
            <person name="Ramamoorthy G.K."/>
            <person name="Gryganskyi A."/>
            <person name="Culley D."/>
            <person name="Magnuson J.K."/>
            <person name="James T.Y."/>
            <person name="O'Malley M.A."/>
            <person name="Stajich J.E."/>
            <person name="Spatafora J.W."/>
            <person name="Visel A."/>
            <person name="Grigoriev I.V."/>
        </authorList>
    </citation>
    <scope>NUCLEOTIDE SEQUENCE [LARGE SCALE GENOMIC DNA]</scope>
    <source>
        <strain evidence="9 10">CBS 931.73</strain>
    </source>
</reference>
<evidence type="ECO:0000313" key="9">
    <source>
        <dbReference type="EMBL" id="ORX89752.1"/>
    </source>
</evidence>
<dbReference type="SUPFAM" id="SSF52833">
    <property type="entry name" value="Thioredoxin-like"/>
    <property type="match status" value="3"/>
</dbReference>
<keyword evidence="7" id="KW-0732">Signal</keyword>
<dbReference type="Pfam" id="PF00085">
    <property type="entry name" value="Thioredoxin"/>
    <property type="match status" value="2"/>
</dbReference>
<dbReference type="Pfam" id="PF13848">
    <property type="entry name" value="Thioredoxin_6"/>
    <property type="match status" value="1"/>
</dbReference>
<dbReference type="Proteomes" id="UP000193498">
    <property type="component" value="Unassembled WGS sequence"/>
</dbReference>
<dbReference type="InterPro" id="IPR017937">
    <property type="entry name" value="Thioredoxin_CS"/>
</dbReference>
<dbReference type="AlphaFoldDB" id="A0A1Y1XVG1"/>